<keyword evidence="5" id="KW-1185">Reference proteome</keyword>
<feature type="domain" description="Glycosyl transferase family 1" evidence="2">
    <location>
        <begin position="189"/>
        <end position="347"/>
    </location>
</feature>
<dbReference type="Pfam" id="PF00534">
    <property type="entry name" value="Glycos_transf_1"/>
    <property type="match status" value="1"/>
</dbReference>
<dbReference type="RefSeq" id="WP_310231620.1">
    <property type="nucleotide sequence ID" value="NZ_JAVDUP010000003.1"/>
</dbReference>
<dbReference type="Gene3D" id="3.40.50.2000">
    <property type="entry name" value="Glycogen Phosphorylase B"/>
    <property type="match status" value="2"/>
</dbReference>
<evidence type="ECO:0000256" key="1">
    <source>
        <dbReference type="ARBA" id="ARBA00022679"/>
    </source>
</evidence>
<reference evidence="4 5" key="1">
    <citation type="submission" date="2023-07" db="EMBL/GenBank/DDBJ databases">
        <title>Sorghum-associated microbial communities from plants grown in Nebraska, USA.</title>
        <authorList>
            <person name="Schachtman D."/>
        </authorList>
    </citation>
    <scope>NUCLEOTIDE SEQUENCE [LARGE SCALE GENOMIC DNA]</scope>
    <source>
        <strain evidence="4 5">3199</strain>
    </source>
</reference>
<dbReference type="Pfam" id="PF13439">
    <property type="entry name" value="Glyco_transf_4"/>
    <property type="match status" value="1"/>
</dbReference>
<dbReference type="EMBL" id="JAVDUP010000003">
    <property type="protein sequence ID" value="MDR6901445.1"/>
    <property type="molecule type" value="Genomic_DNA"/>
</dbReference>
<dbReference type="PANTHER" id="PTHR46401:SF2">
    <property type="entry name" value="GLYCOSYLTRANSFERASE WBBK-RELATED"/>
    <property type="match status" value="1"/>
</dbReference>
<sequence>MKIGVDARLLSIPLTGIGRYTHEMCNALLRAGANLRLYSPSPILFSLEDERGHYEAKTLNLGASRIGRMLWAETALPYWAATDNIDVFWGPTHRLPYGLPPQVFKVVTVHDLVWYFARHTMRRLSHLTESTLMPLALKRADAVVCVSDSTQRDLLSVFPTTNAPISTIYPGISELPPSLSARFLKKWQINKPYILFVGTLEPRKNLPRLLEAFSLLSEELREQHQLVLVGGKGWGDVDLAALIDRLRLKDNVRATGYVTEQELATLYSFATFLAMPSLYEGFGLPLVEAMSRSVPVLTSNVSSMPEIASGAGEFVDPHSVSSIATGLTNLLKDSGKLKRLGELGRKQSEKYDWDKAAHAMLDLMSCGVKR</sequence>
<dbReference type="Proteomes" id="UP001250791">
    <property type="component" value="Unassembled WGS sequence"/>
</dbReference>
<evidence type="ECO:0000259" key="2">
    <source>
        <dbReference type="Pfam" id="PF00534"/>
    </source>
</evidence>
<organism evidence="4 5">
    <name type="scientific">Rhizobium miluonense</name>
    <dbReference type="NCBI Taxonomy" id="411945"/>
    <lineage>
        <taxon>Bacteria</taxon>
        <taxon>Pseudomonadati</taxon>
        <taxon>Pseudomonadota</taxon>
        <taxon>Alphaproteobacteria</taxon>
        <taxon>Hyphomicrobiales</taxon>
        <taxon>Rhizobiaceae</taxon>
        <taxon>Rhizobium/Agrobacterium group</taxon>
        <taxon>Rhizobium</taxon>
    </lineage>
</organism>
<feature type="domain" description="Glycosyltransferase subfamily 4-like N-terminal" evidence="3">
    <location>
        <begin position="16"/>
        <end position="172"/>
    </location>
</feature>
<evidence type="ECO:0000313" key="4">
    <source>
        <dbReference type="EMBL" id="MDR6901445.1"/>
    </source>
</evidence>
<dbReference type="PANTHER" id="PTHR46401">
    <property type="entry name" value="GLYCOSYLTRANSFERASE WBBK-RELATED"/>
    <property type="match status" value="1"/>
</dbReference>
<name>A0ABU1SR37_9HYPH</name>
<gene>
    <name evidence="4" type="ORF">J2W52_003069</name>
</gene>
<accession>A0ABU1SR37</accession>
<keyword evidence="1" id="KW-0808">Transferase</keyword>
<evidence type="ECO:0000259" key="3">
    <source>
        <dbReference type="Pfam" id="PF13439"/>
    </source>
</evidence>
<dbReference type="SUPFAM" id="SSF53756">
    <property type="entry name" value="UDP-Glycosyltransferase/glycogen phosphorylase"/>
    <property type="match status" value="1"/>
</dbReference>
<dbReference type="CDD" id="cd03809">
    <property type="entry name" value="GT4_MtfB-like"/>
    <property type="match status" value="1"/>
</dbReference>
<comment type="caution">
    <text evidence="4">The sequence shown here is derived from an EMBL/GenBank/DDBJ whole genome shotgun (WGS) entry which is preliminary data.</text>
</comment>
<dbReference type="InterPro" id="IPR028098">
    <property type="entry name" value="Glyco_trans_4-like_N"/>
</dbReference>
<dbReference type="InterPro" id="IPR001296">
    <property type="entry name" value="Glyco_trans_1"/>
</dbReference>
<proteinExistence type="predicted"/>
<evidence type="ECO:0000313" key="5">
    <source>
        <dbReference type="Proteomes" id="UP001250791"/>
    </source>
</evidence>
<protein>
    <submittedName>
        <fullName evidence="4">Glycosyltransferase involved in cell wall biosynthesis</fullName>
    </submittedName>
</protein>